<comment type="caution">
    <text evidence="4">The sequence shown here is derived from an EMBL/GenBank/DDBJ whole genome shotgun (WGS) entry which is preliminary data.</text>
</comment>
<feature type="region of interest" description="Disordered" evidence="2">
    <location>
        <begin position="2384"/>
        <end position="2409"/>
    </location>
</feature>
<reference evidence="4" key="1">
    <citation type="journal article" date="2020" name="bioRxiv">
        <title>Comparative genomics of Chlamydomonas.</title>
        <authorList>
            <person name="Craig R.J."/>
            <person name="Hasan A.R."/>
            <person name="Ness R.W."/>
            <person name="Keightley P.D."/>
        </authorList>
    </citation>
    <scope>NUCLEOTIDE SEQUENCE</scope>
    <source>
        <strain evidence="4">CCAP 11/70</strain>
    </source>
</reference>
<feature type="domain" description="SRCR" evidence="3">
    <location>
        <begin position="127"/>
        <end position="234"/>
    </location>
</feature>
<feature type="compositionally biased region" description="Low complexity" evidence="2">
    <location>
        <begin position="3438"/>
        <end position="3451"/>
    </location>
</feature>
<dbReference type="EMBL" id="JAEHOE010000117">
    <property type="protein sequence ID" value="KAG2486137.1"/>
    <property type="molecule type" value="Genomic_DNA"/>
</dbReference>
<keyword evidence="5" id="KW-1185">Reference proteome</keyword>
<dbReference type="OrthoDB" id="548234at2759"/>
<evidence type="ECO:0000313" key="4">
    <source>
        <dbReference type="EMBL" id="KAG2486137.1"/>
    </source>
</evidence>
<evidence type="ECO:0000256" key="2">
    <source>
        <dbReference type="SAM" id="MobiDB-lite"/>
    </source>
</evidence>
<organism evidence="4 5">
    <name type="scientific">Edaphochlamys debaryana</name>
    <dbReference type="NCBI Taxonomy" id="47281"/>
    <lineage>
        <taxon>Eukaryota</taxon>
        <taxon>Viridiplantae</taxon>
        <taxon>Chlorophyta</taxon>
        <taxon>core chlorophytes</taxon>
        <taxon>Chlorophyceae</taxon>
        <taxon>CS clade</taxon>
        <taxon>Chlamydomonadales</taxon>
        <taxon>Chlamydomonadales incertae sedis</taxon>
        <taxon>Edaphochlamys</taxon>
    </lineage>
</organism>
<dbReference type="GO" id="GO:0016020">
    <property type="term" value="C:membrane"/>
    <property type="evidence" value="ECO:0007669"/>
    <property type="project" value="InterPro"/>
</dbReference>
<feature type="domain" description="SRCR" evidence="3">
    <location>
        <begin position="959"/>
        <end position="1071"/>
    </location>
</feature>
<feature type="domain" description="SRCR" evidence="3">
    <location>
        <begin position="1198"/>
        <end position="1280"/>
    </location>
</feature>
<dbReference type="SUPFAM" id="SSF56487">
    <property type="entry name" value="SRCR-like"/>
    <property type="match status" value="11"/>
</dbReference>
<feature type="compositionally biased region" description="Low complexity" evidence="2">
    <location>
        <begin position="3404"/>
        <end position="3415"/>
    </location>
</feature>
<evidence type="ECO:0000256" key="1">
    <source>
        <dbReference type="ARBA" id="ARBA00023157"/>
    </source>
</evidence>
<feature type="domain" description="SRCR" evidence="3">
    <location>
        <begin position="1080"/>
        <end position="1188"/>
    </location>
</feature>
<feature type="domain" description="SRCR" evidence="3">
    <location>
        <begin position="245"/>
        <end position="354"/>
    </location>
</feature>
<evidence type="ECO:0000313" key="5">
    <source>
        <dbReference type="Proteomes" id="UP000612055"/>
    </source>
</evidence>
<feature type="region of interest" description="Disordered" evidence="2">
    <location>
        <begin position="1298"/>
        <end position="1377"/>
    </location>
</feature>
<feature type="region of interest" description="Disordered" evidence="2">
    <location>
        <begin position="2445"/>
        <end position="2474"/>
    </location>
</feature>
<feature type="compositionally biased region" description="Polar residues" evidence="2">
    <location>
        <begin position="3469"/>
        <end position="3479"/>
    </location>
</feature>
<feature type="domain" description="SRCR" evidence="3">
    <location>
        <begin position="834"/>
        <end position="948"/>
    </location>
</feature>
<dbReference type="SUPFAM" id="SSF49478">
    <property type="entry name" value="Cna protein B-type domain"/>
    <property type="match status" value="1"/>
</dbReference>
<dbReference type="InterPro" id="IPR036772">
    <property type="entry name" value="SRCR-like_dom_sf"/>
</dbReference>
<feature type="domain" description="SRCR" evidence="3">
    <location>
        <begin position="363"/>
        <end position="470"/>
    </location>
</feature>
<proteinExistence type="predicted"/>
<gene>
    <name evidence="4" type="ORF">HYH03_015230</name>
</gene>
<feature type="compositionally biased region" description="Pro residues" evidence="2">
    <location>
        <begin position="1338"/>
        <end position="1373"/>
    </location>
</feature>
<dbReference type="Gene3D" id="3.10.250.10">
    <property type="entry name" value="SRCR-like domain"/>
    <property type="match status" value="11"/>
</dbReference>
<feature type="region of interest" description="Disordered" evidence="2">
    <location>
        <begin position="2500"/>
        <end position="2527"/>
    </location>
</feature>
<feature type="region of interest" description="Disordered" evidence="2">
    <location>
        <begin position="3404"/>
        <end position="3518"/>
    </location>
</feature>
<feature type="domain" description="SRCR" evidence="3">
    <location>
        <begin position="12"/>
        <end position="118"/>
    </location>
</feature>
<feature type="domain" description="SRCR" evidence="3">
    <location>
        <begin position="599"/>
        <end position="707"/>
    </location>
</feature>
<feature type="compositionally biased region" description="Low complexity" evidence="2">
    <location>
        <begin position="3459"/>
        <end position="3468"/>
    </location>
</feature>
<dbReference type="PANTHER" id="PTHR48071">
    <property type="entry name" value="SRCR DOMAIN-CONTAINING PROTEIN"/>
    <property type="match status" value="1"/>
</dbReference>
<dbReference type="SMART" id="SM00202">
    <property type="entry name" value="SR"/>
    <property type="match status" value="11"/>
</dbReference>
<protein>
    <recommendedName>
        <fullName evidence="3">SRCR domain-containing protein</fullName>
    </recommendedName>
</protein>
<dbReference type="Pfam" id="PF00530">
    <property type="entry name" value="SRCR"/>
    <property type="match status" value="10"/>
</dbReference>
<evidence type="ECO:0000259" key="3">
    <source>
        <dbReference type="PROSITE" id="PS50287"/>
    </source>
</evidence>
<keyword evidence="1" id="KW-1015">Disulfide bond</keyword>
<feature type="region of interest" description="Disordered" evidence="2">
    <location>
        <begin position="3312"/>
        <end position="3338"/>
    </location>
</feature>
<feature type="domain" description="SRCR" evidence="3">
    <location>
        <begin position="481"/>
        <end position="590"/>
    </location>
</feature>
<dbReference type="PROSITE" id="PS50287">
    <property type="entry name" value="SRCR_2"/>
    <property type="match status" value="11"/>
</dbReference>
<dbReference type="Proteomes" id="UP000612055">
    <property type="component" value="Unassembled WGS sequence"/>
</dbReference>
<dbReference type="PANTHER" id="PTHR48071:SF18">
    <property type="entry name" value="DELETED IN MALIGNANT BRAIN TUMORS 1 PROTEIN-RELATED"/>
    <property type="match status" value="1"/>
</dbReference>
<feature type="domain" description="SRCR" evidence="3">
    <location>
        <begin position="718"/>
        <end position="825"/>
    </location>
</feature>
<name>A0A835XJY6_9CHLO</name>
<dbReference type="InterPro" id="IPR001190">
    <property type="entry name" value="SRCR"/>
</dbReference>
<feature type="compositionally biased region" description="Low complexity" evidence="2">
    <location>
        <begin position="1298"/>
        <end position="1318"/>
    </location>
</feature>
<accession>A0A835XJY6</accession>
<sequence length="3518" mass="360751">MLPARLPAEGDLSLVGPGGGNGTLLIEHNGVLGAIDQGSWSYSAARVACRQMGWYTGAPVLFSGSVFGYSPGPVWALGMACTGTEARLVDCPGQTDFTVSASGAAAATYQYLAGVRCRNEVGGEGALRLAGNSTSTPGRGLLQIYAGGQWGTVYYYLFDALDAAVACRQLGFNSAVAFQQAGNFFGSAPEIVWRLDLACAGQETRLSGCLRSYDYGDVAVSGAGNVATAGVVCFNGAGTGTEGALRLIGPAPASAGEGAVQVFHNGTWGSIYQNGWELKATIAACRQLGWFTGSAVTYAGSTFGYGPGPVWGLGLACTGTENRLVNCPRNQNFDVVASGQGAASYDYTAGVRCRNETGGEGALRLAGNSTSTPGRGLLQIYAKGQWASIYYYLFDALEAAVACRQLGYNTGVAFQQAGDFFGTAPEAVWRLDLACTGQETRLSGCVRSYDYDESATLGASNTATAGVVCFNGAGTGTEGTLRLLGTAPASRGAGALQIYHNGTWGSIDQNGWELKATIAACRQLGWYTGSAVLYAASIYGFGPGPVWGLGLACTGTEYRLIDCPRNQNFDVSASGQGAASYGYTAGVQCRNETGGEGALRLAGNSTSTPGRGLLQIYAKGQWASIYYYLFDALDAAVACRQLRFNTGVAIQQAGNFFGTAPEIVWRLDLACSGQETRLSGCVRPYDYDESRIAGGAGSVATAGVLCFNAPSSSPEGALRLIGPGPAGAGVVQVYHNGTWGSMDQNYWTLIPAVVACHELGWYTGSVVSYAAGFFGYGPGPVWGLGLQCTGTESRLINCPRNQNFDVVASGQGAASYDYTAGVRCRNETGGEGNLRLAGNLTYPLRGVIQIFAKAQGQGQGQWATVSSSEWGGQDASVACRQLGFLSGGAISGAAAFLGTPPEPVWQLTPKCTGQEARLSGCPRESDYGDHVMATNGIGSPYMAYIHCLKNESAPATGTLRLVGPAPGRGVLQIFLNATYVTLDAASGFTLNNIMVACRQLGYYTGSSEQNADWRAFPPGPVWRLGQYGPQCIGSESRLLDCPITGGLGATAVSATGEVASQYRYGAAVACRNEVGGEGNLRLVNGGGFSNVGILQISYGGSWAGFSGGDLGALEATVACRQLGYDTGVAMPYGGAMYGGAAGPVWSLALACVGTESRLSSCPRTYEYGQVVLAFSGVGYNQEGGVECQRDAPAAEGDVRVVGGGGGRTDRGTVQIYQSGQWGSVSAEYWTTGATQVVCRMLGYAAGTSRTSTGTYGIGPGPVWRVNFNCTGSEPASAPALPAVTPSVKSATASHPISSTAVTLSPSSGSSAPQPQSATTTALPCAVATTSLTGATPASQPPAQAPDPAEPSFTPKPAPPSPPAPPPSPPPPPQLLVSYAAPDPLPMAGSSLIVGGAFDIAPWETAVVFRCRFTLRNPDTGATTNSSIQALRSAAYLLKCTAPPSPSAKNVLLLSVTRTPARPGLGGAFESAALPGHLSYYGPCAANCSGHGYCQLGVCYCVNGWEGDDCGSAVVPLVIVSVTGGAAAGGTLTLVEGATWTATVQLRSAVPGATFWLITGPPGVSVNTSTGRITWRPVTAADSAGTPRPFTVGAAANSGRSSTFSFQISVVPLYGITALTVPPGSSAKPPGGTVTVTGSIGVTAAALGVGASPSTFLSARPLRVVVMQVPGSTALNASTFAPVLDFPITTTTGGNFTASWTWPLTSFGTHMVYVLHPAATLNASASSPPASNTFPASQRSAKLGVPLIVALVDRTQLQPGAALPTVLVDPSASTFLSPIARVLATLQDLSALVLGSKQELASFSSAPPTLLVNLSPIGSPAPLCGTNSTFLNVTDLDPARATLCPGVINPADAKSPGVLPVQLHLSTSAAGGLSAAAEVDVNLNFTGGVSTASTSLLLRVTVAEASVQLVTDPPGTLTAVVGPGGAATVGLEIHNIGNVPSGWLPLPPNGPIFSVLTRGPLPPIGPGNSTVVSFQMAAPPTAALGQVFTASSLLVSQDGPLGGVVQLSLELAIASSPNATLLVTVIDEATTYNTSHPNVTGASLVVRRSDGGVVATAVTDEFGMATFRNLPAGFTYAVDAFELNHKSATRTVTLTGGFRELPIFISRNAVRTTFVVVPTSFNEEVNIVVNVEFLTFVPMPVLRLDPPILYVEDLEAQTEQDIIIHNTGLVAAIDVYLRVPASTPFFTMGFKSATWLQKENVTVTEAAIVQVLIPGVSSAVFPGGITAGANEVVILVGRMPALSRLLLTLGVSSIIALTNINRSATRRRLAGVADECYSNQLTMTYTDPCDASKSGLTEGVSLTNRVLPPACLSSCCAAGPLTAACATNWMDMALCLAKPLSSGWGGPIPNFDDLLRRTMSAAAPLQDIYNIYGGTAGRRRRRHLGEAAGSRSHAVAATLGGGGGTADGTSRSVQRLKAALQGTAGAGTLLELLHDSDLDLTAAASTSARRTAGGGSGGRLAGAQRRRPGFGTVTSHASTRRLLGLDRNALLSSIDHEHTAGSNAVPHLDLDTGTDTEPDPLGASGITGGRGGLSLGAAGFSGGRRLLQTTTQVLNRTYTPYGGVKGPGDLVLDIFRDKLFGPLPDEDCLLGSLNLCMNMWSNDDIDPSLQAAGKDAATELKDITTDLGNRRRAMEESGTALLGLDPALVIPLDAAIRSPVVPPTGAAEGVADVSDGGTGRRRLMQQTSAVWGGKTPSDIMSTPAGLDVKKWYIPALALFACGDLQFGQEYRSEWLNPYYPKDVESAWVAAWEAATSDSSNAGAVVDWNTETPALLDAAFDSFVSKAARQHLIARWNNTVSPDLVRFSDQNPPIDLEFVNYAQLLYLKGTLDAFEAGYSSVFHALDRSISVLVAQHVEGAAGGGTCARVVVQLGQRLVLTRQAFQATLQLDNTDGTAPLTNVTVALTAWLKDTGAAAGAAFALSEPAITGLIQGAPGVGAVLPAGKIATLQWLLVPRDAAALAGDTWYFVGGMLSYGLGPGAGPTAVPLEPADVRVSPEGRLDIDYFIQKDVQADNPFTPVQEPSVPAVLAVLLCNVGNGTARGVEIQALQPKITDNDKGLLIAFSIVGLSVNGVEAPGALEAVVGDIGPGSSALGTFSGIDASFTSRNPLNDPTLSSVVNVSISDLTHMAWITGPADDGLPDPLAQAPGTRTPTRIHSSAACAAPYTVAAAPDAAVQSILAATDANPQGQTPPASAALGSRWAVLSVLLNCSTLRAPPGPAYAGNGPAGFQYISFRTPPPLRPSTDWLLTGASVTVGGVTVPIKLPYNAWTLYRTSGGNTTVANDTVQLLHGGFPLSGSATLRMEFAGMLPAQPAQSETTVPEAAQPAQSETAVPEAAQPALTTTAVPEAAPTALTTSAFSKAAQPALATSAVSKAAPATQPAVPPSALPRSTLPAQTPEAALTQAAVAQTPTPALSRPPAPSPVAANPATQAAVTSEPASPATQAAATAAQPFPPLTQTPPSTLASPALTPTAQTSETPETAIAPSTVAQAPESPIATPTLTQAPESPISFPAFAQAP</sequence>